<accession>E5DIJ3</accession>
<organism evidence="1 2">
    <name type="scientific">Enterobacter phage CC31</name>
    <dbReference type="NCBI Taxonomy" id="709484"/>
    <lineage>
        <taxon>Viruses</taxon>
        <taxon>Duplodnaviria</taxon>
        <taxon>Heunggongvirae</taxon>
        <taxon>Uroviricota</taxon>
        <taxon>Caudoviricetes</taxon>
        <taxon>Pantevenvirales</taxon>
        <taxon>Straboviridae</taxon>
        <taxon>Tevenvirinae</taxon>
        <taxon>Karamvirus</taxon>
        <taxon>Karamvirus cc31</taxon>
    </lineage>
</organism>
<protein>
    <submittedName>
        <fullName evidence="1">Uncharacterized protein 24.3</fullName>
    </submittedName>
</protein>
<gene>
    <name evidence="1" type="primary">24.3</name>
    <name evidence="1" type="ORF">CC31p182</name>
</gene>
<sequence length="193" mass="22154">MTPIEIHFKHECGLSFIEIAREAGIKPEEAALYYAKVESAKAKSKRKEKVVYRKRLSNVDVKSRHQKTFAVHEDFVMTHYPEKHIGYATVVIKNIKHALDNTFVAAAHGYNKFLSPSAFARALSDYEQQESKFYKSGTKIMVEVEKSLNPSGMVLDWMRMKVDEDYTITSGMKCKLVCKRDARGNKKYKVIPL</sequence>
<evidence type="ECO:0000313" key="1">
    <source>
        <dbReference type="EMBL" id="ADB81678.1"/>
    </source>
</evidence>
<dbReference type="KEGG" id="vg:9926336"/>
<dbReference type="Proteomes" id="UP000008725">
    <property type="component" value="Segment"/>
</dbReference>
<dbReference type="GeneID" id="9926336"/>
<evidence type="ECO:0000313" key="2">
    <source>
        <dbReference type="Proteomes" id="UP000008725"/>
    </source>
</evidence>
<dbReference type="OrthoDB" id="26964at10239"/>
<dbReference type="InterPro" id="IPR021404">
    <property type="entry name" value="Phage_T4_Gp24.3"/>
</dbReference>
<proteinExistence type="predicted"/>
<keyword evidence="2" id="KW-1185">Reference proteome</keyword>
<name>E5DIJ3_9CAUD</name>
<dbReference type="EMBL" id="GU323318">
    <property type="protein sequence ID" value="ADB81678.1"/>
    <property type="molecule type" value="Genomic_DNA"/>
</dbReference>
<dbReference type="Pfam" id="PF11242">
    <property type="entry name" value="DUF2774"/>
    <property type="match status" value="1"/>
</dbReference>
<reference evidence="1 2" key="1">
    <citation type="journal article" date="2010" name="Virol. J.">
        <title>Genomes of the T4-related bacteriophages as windows on microbial genome evolution.</title>
        <authorList>
            <person name="Petrov V.M."/>
            <person name="Ratnayaka S."/>
            <person name="Nolan J.M."/>
            <person name="Miller E.S."/>
            <person name="Karam J.D."/>
        </authorList>
    </citation>
    <scope>NUCLEOTIDE SEQUENCE [LARGE SCALE GENOMIC DNA]</scope>
</reference>
<dbReference type="RefSeq" id="YP_004010040.1">
    <property type="nucleotide sequence ID" value="NC_014662.1"/>
</dbReference>